<dbReference type="GO" id="GO:0005634">
    <property type="term" value="C:nucleus"/>
    <property type="evidence" value="ECO:0007669"/>
    <property type="project" value="UniProtKB-SubCell"/>
</dbReference>
<dbReference type="AlphaFoldDB" id="S7Z4N4"/>
<comment type="subcellular location">
    <subcellularLocation>
        <location evidence="2">Cytoplasm</location>
    </subcellularLocation>
    <subcellularLocation>
        <location evidence="1">Nucleus</location>
    </subcellularLocation>
</comment>
<evidence type="ECO:0000256" key="5">
    <source>
        <dbReference type="ARBA" id="ARBA00023242"/>
    </source>
</evidence>
<organism evidence="7 8">
    <name type="scientific">Penicillium oxalicum (strain 114-2 / CGMCC 5302)</name>
    <name type="common">Penicillium decumbens</name>
    <dbReference type="NCBI Taxonomy" id="933388"/>
    <lineage>
        <taxon>Eukaryota</taxon>
        <taxon>Fungi</taxon>
        <taxon>Dikarya</taxon>
        <taxon>Ascomycota</taxon>
        <taxon>Pezizomycotina</taxon>
        <taxon>Eurotiomycetes</taxon>
        <taxon>Eurotiomycetidae</taxon>
        <taxon>Eurotiales</taxon>
        <taxon>Aspergillaceae</taxon>
        <taxon>Penicillium</taxon>
    </lineage>
</organism>
<dbReference type="PANTHER" id="PTHR28081">
    <property type="entry name" value="DAMAGE-REGULATED IMPORT FACILITATOR 1-RELATED"/>
    <property type="match status" value="1"/>
</dbReference>
<dbReference type="GO" id="GO:0005737">
    <property type="term" value="C:cytoplasm"/>
    <property type="evidence" value="ECO:0007669"/>
    <property type="project" value="UniProtKB-SubCell"/>
</dbReference>
<dbReference type="HOGENOM" id="CLU_050885_2_1_1"/>
<evidence type="ECO:0000256" key="2">
    <source>
        <dbReference type="ARBA" id="ARBA00004496"/>
    </source>
</evidence>
<sequence length="258" mass="28323">MGQSVKNPTGTVANSTLSKRRRFQPPITNFFATTLAESESESVDGLAVTHNNYSATTFSPTPVLPEIVQKNLFDVGWRVRKAMAEGYKTQRSMKAEKAQEIVTPTEPRVALSSLPPNHTHTLTHSHTHTDAYAHTPRRAELAPFSGLSKATHDPYSVMTDDGDAFSLPPSSQESISSTDSCPGVANAQKRALVFEDDHSLDDPPISSWPGRAILSPRGRLSTHPGSTSSNMDGDDFEEASFLRQREEVDSEYMRMDFA</sequence>
<dbReference type="eggNOG" id="ENOG502S8VH">
    <property type="taxonomic scope" value="Eukaryota"/>
</dbReference>
<dbReference type="GO" id="GO:1990846">
    <property type="term" value="F:ribonucleoside-diphosphate reductase inhibitor activity"/>
    <property type="evidence" value="ECO:0007669"/>
    <property type="project" value="TreeGrafter"/>
</dbReference>
<dbReference type="Pfam" id="PF08591">
    <property type="entry name" value="RNR_inhib"/>
    <property type="match status" value="1"/>
</dbReference>
<gene>
    <name evidence="7" type="ORF">PDE_00408</name>
</gene>
<evidence type="ECO:0000256" key="3">
    <source>
        <dbReference type="ARBA" id="ARBA00005459"/>
    </source>
</evidence>
<keyword evidence="4" id="KW-0963">Cytoplasm</keyword>
<evidence type="ECO:0000256" key="4">
    <source>
        <dbReference type="ARBA" id="ARBA00022490"/>
    </source>
</evidence>
<comment type="similarity">
    <text evidence="3">Belongs to the DIF1/spd1 family.</text>
</comment>
<name>S7Z4N4_PENO1</name>
<dbReference type="PhylomeDB" id="S7Z4N4"/>
<dbReference type="Proteomes" id="UP000019376">
    <property type="component" value="Unassembled WGS sequence"/>
</dbReference>
<dbReference type="PANTHER" id="PTHR28081:SF1">
    <property type="entry name" value="DAMAGE-REGULATED IMPORT FACILITATOR 1"/>
    <property type="match status" value="1"/>
</dbReference>
<feature type="region of interest" description="Disordered" evidence="6">
    <location>
        <begin position="202"/>
        <end position="235"/>
    </location>
</feature>
<proteinExistence type="inferred from homology"/>
<dbReference type="EMBL" id="KB644408">
    <property type="protein sequence ID" value="EPS25475.1"/>
    <property type="molecule type" value="Genomic_DNA"/>
</dbReference>
<evidence type="ECO:0000313" key="7">
    <source>
        <dbReference type="EMBL" id="EPS25475.1"/>
    </source>
</evidence>
<protein>
    <submittedName>
        <fullName evidence="7">Uncharacterized protein</fullName>
    </submittedName>
</protein>
<dbReference type="GO" id="GO:0008104">
    <property type="term" value="P:intracellular protein localization"/>
    <property type="evidence" value="ECO:0007669"/>
    <property type="project" value="TreeGrafter"/>
</dbReference>
<dbReference type="OrthoDB" id="4072855at2759"/>
<evidence type="ECO:0000313" key="8">
    <source>
        <dbReference type="Proteomes" id="UP000019376"/>
    </source>
</evidence>
<evidence type="ECO:0000256" key="1">
    <source>
        <dbReference type="ARBA" id="ARBA00004123"/>
    </source>
</evidence>
<evidence type="ECO:0000256" key="6">
    <source>
        <dbReference type="SAM" id="MobiDB-lite"/>
    </source>
</evidence>
<keyword evidence="5" id="KW-0539">Nucleus</keyword>
<dbReference type="InterPro" id="IPR013900">
    <property type="entry name" value="RNR_inhibitor"/>
</dbReference>
<reference evidence="7 8" key="1">
    <citation type="journal article" date="2013" name="PLoS ONE">
        <title>Genomic and secretomic analyses reveal unique features of the lignocellulolytic enzyme system of Penicillium decumbens.</title>
        <authorList>
            <person name="Liu G."/>
            <person name="Zhang L."/>
            <person name="Wei X."/>
            <person name="Zou G."/>
            <person name="Qin Y."/>
            <person name="Ma L."/>
            <person name="Li J."/>
            <person name="Zheng H."/>
            <person name="Wang S."/>
            <person name="Wang C."/>
            <person name="Xun L."/>
            <person name="Zhao G.-P."/>
            <person name="Zhou Z."/>
            <person name="Qu Y."/>
        </authorList>
    </citation>
    <scope>NUCLEOTIDE SEQUENCE [LARGE SCALE GENOMIC DNA]</scope>
    <source>
        <strain evidence="8">114-2 / CGMCC 5302</strain>
    </source>
</reference>
<accession>S7Z4N4</accession>
<keyword evidence="8" id="KW-1185">Reference proteome</keyword>